<keyword evidence="1" id="KW-0812">Transmembrane</keyword>
<dbReference type="WBParaSite" id="PEQ_0000828001-mRNA-1">
    <property type="protein sequence ID" value="PEQ_0000828001-mRNA-1"/>
    <property type="gene ID" value="PEQ_0000828001"/>
</dbReference>
<proteinExistence type="predicted"/>
<keyword evidence="2" id="KW-1185">Reference proteome</keyword>
<accession>A0A914S1T3</accession>
<feature type="transmembrane region" description="Helical" evidence="1">
    <location>
        <begin position="76"/>
        <end position="102"/>
    </location>
</feature>
<protein>
    <submittedName>
        <fullName evidence="3">Uncharacterized protein</fullName>
    </submittedName>
</protein>
<name>A0A914S1T3_PAREQ</name>
<keyword evidence="1" id="KW-0472">Membrane</keyword>
<evidence type="ECO:0000256" key="1">
    <source>
        <dbReference type="SAM" id="Phobius"/>
    </source>
</evidence>
<evidence type="ECO:0000313" key="2">
    <source>
        <dbReference type="Proteomes" id="UP000887564"/>
    </source>
</evidence>
<dbReference type="Proteomes" id="UP000887564">
    <property type="component" value="Unplaced"/>
</dbReference>
<reference evidence="3" key="1">
    <citation type="submission" date="2022-11" db="UniProtKB">
        <authorList>
            <consortium name="WormBaseParasite"/>
        </authorList>
    </citation>
    <scope>IDENTIFICATION</scope>
</reference>
<dbReference type="AlphaFoldDB" id="A0A914S1T3"/>
<organism evidence="2 3">
    <name type="scientific">Parascaris equorum</name>
    <name type="common">Equine roundworm</name>
    <dbReference type="NCBI Taxonomy" id="6256"/>
    <lineage>
        <taxon>Eukaryota</taxon>
        <taxon>Metazoa</taxon>
        <taxon>Ecdysozoa</taxon>
        <taxon>Nematoda</taxon>
        <taxon>Chromadorea</taxon>
        <taxon>Rhabditida</taxon>
        <taxon>Spirurina</taxon>
        <taxon>Ascaridomorpha</taxon>
        <taxon>Ascaridoidea</taxon>
        <taxon>Ascarididae</taxon>
        <taxon>Parascaris</taxon>
    </lineage>
</organism>
<sequence length="114" mass="12131">MAVFLSKIRFSLASRSRALITADCGPVGAQGSADGVGVVSFCKSSSMHGVDNETTKVPLIEPEGSGSEVEEKRSSLAIFFILLVIVLATLLVHLIIVSKFYYIPESLAIVMLGE</sequence>
<evidence type="ECO:0000313" key="3">
    <source>
        <dbReference type="WBParaSite" id="PEQ_0000828001-mRNA-1"/>
    </source>
</evidence>
<keyword evidence="1" id="KW-1133">Transmembrane helix</keyword>